<reference evidence="2" key="1">
    <citation type="journal article" date="2022" name="Front. Genet.">
        <title>Chromosome-Scale Assembly of the Dendrobium nobile Genome Provides Insights Into the Molecular Mechanism of the Biosynthesis of the Medicinal Active Ingredient of Dendrobium.</title>
        <authorList>
            <person name="Xu Q."/>
            <person name="Niu S.-C."/>
            <person name="Li K.-L."/>
            <person name="Zheng P.-J."/>
            <person name="Zhang X.-J."/>
            <person name="Jia Y."/>
            <person name="Liu Y."/>
            <person name="Niu Y.-X."/>
            <person name="Yu L.-H."/>
            <person name="Chen D.-F."/>
            <person name="Zhang G.-Q."/>
        </authorList>
    </citation>
    <scope>NUCLEOTIDE SEQUENCE</scope>
    <source>
        <tissue evidence="2">Leaf</tissue>
    </source>
</reference>
<feature type="compositionally biased region" description="Basic and acidic residues" evidence="1">
    <location>
        <begin position="125"/>
        <end position="140"/>
    </location>
</feature>
<feature type="compositionally biased region" description="Basic residues" evidence="1">
    <location>
        <begin position="109"/>
        <end position="120"/>
    </location>
</feature>
<proteinExistence type="predicted"/>
<evidence type="ECO:0000256" key="1">
    <source>
        <dbReference type="SAM" id="MobiDB-lite"/>
    </source>
</evidence>
<accession>A0A8T3A2A1</accession>
<feature type="compositionally biased region" description="Pro residues" evidence="1">
    <location>
        <begin position="33"/>
        <end position="46"/>
    </location>
</feature>
<feature type="region of interest" description="Disordered" evidence="1">
    <location>
        <begin position="107"/>
        <end position="166"/>
    </location>
</feature>
<dbReference type="EMBL" id="JAGYWB010000019">
    <property type="protein sequence ID" value="KAI0488192.1"/>
    <property type="molecule type" value="Genomic_DNA"/>
</dbReference>
<feature type="region of interest" description="Disordered" evidence="1">
    <location>
        <begin position="28"/>
        <end position="48"/>
    </location>
</feature>
<sequence length="219" mass="23827">MEKFLSDQSSMASHAVVNYSSSSYGGFLFRSPNSPPPSPSPSPPPSIASLRQLFHGARFNYGSRSPVYCSSPAGFFQVPQPPLLPLPRSATLPATSKRILAEIPATTVRSRRQNAKRKGKMMTGARKEISPPQTKVKEVPKPAIAAMEEKKDESHPWTMKTITPEKREMKLIEEEEEMMESVYSLSPPPSCLPFPTFSLTRPKASSGGVGGAVSGYCIA</sequence>
<name>A0A8T3A2A1_DENNO</name>
<dbReference type="Proteomes" id="UP000829196">
    <property type="component" value="Unassembled WGS sequence"/>
</dbReference>
<evidence type="ECO:0000313" key="3">
    <source>
        <dbReference type="Proteomes" id="UP000829196"/>
    </source>
</evidence>
<organism evidence="2 3">
    <name type="scientific">Dendrobium nobile</name>
    <name type="common">Orchid</name>
    <dbReference type="NCBI Taxonomy" id="94219"/>
    <lineage>
        <taxon>Eukaryota</taxon>
        <taxon>Viridiplantae</taxon>
        <taxon>Streptophyta</taxon>
        <taxon>Embryophyta</taxon>
        <taxon>Tracheophyta</taxon>
        <taxon>Spermatophyta</taxon>
        <taxon>Magnoliopsida</taxon>
        <taxon>Liliopsida</taxon>
        <taxon>Asparagales</taxon>
        <taxon>Orchidaceae</taxon>
        <taxon>Epidendroideae</taxon>
        <taxon>Malaxideae</taxon>
        <taxon>Dendrobiinae</taxon>
        <taxon>Dendrobium</taxon>
    </lineage>
</organism>
<dbReference type="OrthoDB" id="10376951at2759"/>
<comment type="caution">
    <text evidence="2">The sequence shown here is derived from an EMBL/GenBank/DDBJ whole genome shotgun (WGS) entry which is preliminary data.</text>
</comment>
<evidence type="ECO:0000313" key="2">
    <source>
        <dbReference type="EMBL" id="KAI0488192.1"/>
    </source>
</evidence>
<protein>
    <submittedName>
        <fullName evidence="2">Uncharacterized protein</fullName>
    </submittedName>
</protein>
<keyword evidence="3" id="KW-1185">Reference proteome</keyword>
<dbReference type="AlphaFoldDB" id="A0A8T3A2A1"/>
<gene>
    <name evidence="2" type="ORF">KFK09_028019</name>
</gene>